<dbReference type="Proteomes" id="UP001364472">
    <property type="component" value="Unassembled WGS sequence"/>
</dbReference>
<organism evidence="2 3">
    <name type="scientific">Denitratimonas tolerans</name>
    <dbReference type="NCBI Taxonomy" id="1338420"/>
    <lineage>
        <taxon>Bacteria</taxon>
        <taxon>Pseudomonadati</taxon>
        <taxon>Pseudomonadota</taxon>
        <taxon>Gammaproteobacteria</taxon>
        <taxon>Lysobacterales</taxon>
        <taxon>Lysobacteraceae</taxon>
        <taxon>Denitratimonas</taxon>
    </lineage>
</organism>
<dbReference type="AlphaFoldDB" id="A0AAW9R324"/>
<name>A0AAW9R324_9GAMM</name>
<proteinExistence type="predicted"/>
<feature type="region of interest" description="Disordered" evidence="1">
    <location>
        <begin position="50"/>
        <end position="81"/>
    </location>
</feature>
<evidence type="ECO:0000313" key="2">
    <source>
        <dbReference type="EMBL" id="MEJ1248374.1"/>
    </source>
</evidence>
<dbReference type="EMBL" id="JBBDHC010000002">
    <property type="protein sequence ID" value="MEJ1248374.1"/>
    <property type="molecule type" value="Genomic_DNA"/>
</dbReference>
<gene>
    <name evidence="2" type="ORF">WB794_01600</name>
</gene>
<protein>
    <submittedName>
        <fullName evidence="2">Uncharacterized protein</fullName>
    </submittedName>
</protein>
<comment type="caution">
    <text evidence="2">The sequence shown here is derived from an EMBL/GenBank/DDBJ whole genome shotgun (WGS) entry which is preliminary data.</text>
</comment>
<evidence type="ECO:0000313" key="3">
    <source>
        <dbReference type="Proteomes" id="UP001364472"/>
    </source>
</evidence>
<reference evidence="2 3" key="1">
    <citation type="journal article" date="2016" name="Antonie Van Leeuwenhoek">
        <title>Denitratimonas tolerans gen. nov., sp. nov., a denitrifying bacterium isolated from a bioreactor for tannery wastewater treatment.</title>
        <authorList>
            <person name="Han S.I."/>
            <person name="Kim J.O."/>
            <person name="Lee Y.R."/>
            <person name="Ekpeghere K.I."/>
            <person name="Koh S.C."/>
            <person name="Whang K.S."/>
        </authorList>
    </citation>
    <scope>NUCLEOTIDE SEQUENCE [LARGE SCALE GENOMIC DNA]</scope>
    <source>
        <strain evidence="2 3">KACC 17565</strain>
    </source>
</reference>
<dbReference type="RefSeq" id="WP_337334095.1">
    <property type="nucleotide sequence ID" value="NZ_JBBDHC010000002.1"/>
</dbReference>
<sequence>MHTKLKHLVVGLALSTLAIAGGVLVGEPAPVPFARYHTLCEPATGLLAAEAQPEGAAPLDQAARSDSPTPRQTLSPARHWNPEALRASFQMPFFSFGAILPRAPASSEN</sequence>
<keyword evidence="3" id="KW-1185">Reference proteome</keyword>
<feature type="compositionally biased region" description="Polar residues" evidence="1">
    <location>
        <begin position="64"/>
        <end position="75"/>
    </location>
</feature>
<accession>A0AAW9R324</accession>
<evidence type="ECO:0000256" key="1">
    <source>
        <dbReference type="SAM" id="MobiDB-lite"/>
    </source>
</evidence>